<dbReference type="Proteomes" id="UP000504634">
    <property type="component" value="Unplaced"/>
</dbReference>
<keyword evidence="3" id="KW-0732">Signal</keyword>
<evidence type="ECO:0000256" key="2">
    <source>
        <dbReference type="SAM" id="Phobius"/>
    </source>
</evidence>
<feature type="region of interest" description="Disordered" evidence="1">
    <location>
        <begin position="268"/>
        <end position="289"/>
    </location>
</feature>
<keyword evidence="2" id="KW-1133">Transmembrane helix</keyword>
<evidence type="ECO:0000313" key="5">
    <source>
        <dbReference type="RefSeq" id="XP_030385988.1"/>
    </source>
</evidence>
<evidence type="ECO:0000256" key="1">
    <source>
        <dbReference type="SAM" id="MobiDB-lite"/>
    </source>
</evidence>
<organism evidence="4 5">
    <name type="scientific">Drosophila lebanonensis</name>
    <name type="common">Fruit fly</name>
    <name type="synonym">Scaptodrosophila lebanonensis</name>
    <dbReference type="NCBI Taxonomy" id="7225"/>
    <lineage>
        <taxon>Eukaryota</taxon>
        <taxon>Metazoa</taxon>
        <taxon>Ecdysozoa</taxon>
        <taxon>Arthropoda</taxon>
        <taxon>Hexapoda</taxon>
        <taxon>Insecta</taxon>
        <taxon>Pterygota</taxon>
        <taxon>Neoptera</taxon>
        <taxon>Endopterygota</taxon>
        <taxon>Diptera</taxon>
        <taxon>Brachycera</taxon>
        <taxon>Muscomorpha</taxon>
        <taxon>Ephydroidea</taxon>
        <taxon>Drosophilidae</taxon>
        <taxon>Scaptodrosophila</taxon>
    </lineage>
</organism>
<dbReference type="GeneID" id="115632865"/>
<evidence type="ECO:0000256" key="3">
    <source>
        <dbReference type="SAM" id="SignalP"/>
    </source>
</evidence>
<dbReference type="OrthoDB" id="8021850at2759"/>
<name>A0A6J2UEZ8_DROLE</name>
<keyword evidence="2" id="KW-0472">Membrane</keyword>
<dbReference type="AlphaFoldDB" id="A0A6J2UEZ8"/>
<dbReference type="Pfam" id="PF09777">
    <property type="entry name" value="OSTMP1"/>
    <property type="match status" value="1"/>
</dbReference>
<feature type="signal peptide" evidence="3">
    <location>
        <begin position="1"/>
        <end position="21"/>
    </location>
</feature>
<protein>
    <submittedName>
        <fullName evidence="5">Osteopetrosis-associated transmembrane protein 1</fullName>
    </submittedName>
</protein>
<feature type="transmembrane region" description="Helical" evidence="2">
    <location>
        <begin position="190"/>
        <end position="216"/>
    </location>
</feature>
<keyword evidence="2 5" id="KW-0812">Transmembrane</keyword>
<dbReference type="PANTHER" id="PTHR15644">
    <property type="entry name" value="OSTEOPETROSIS ASSOCIATED TRANSMEMBRANE PROTEIN 1"/>
    <property type="match status" value="1"/>
</dbReference>
<dbReference type="RefSeq" id="XP_030385988.1">
    <property type="nucleotide sequence ID" value="XM_030530128.1"/>
</dbReference>
<sequence>MLKFNILIFLMFSSAIAIASSNSCETMLHNLANTQQLYVFCTTAHAVPVKICNGCGQQYLNMKNEYTQLMNDINCSKQYSESDRINVVGTTQSVLTGLWNRANCDDCIKGNHSDEYDTIWAKWAECLENNKKNNLECIACLPQYLELNDFYRELEKKNIGKVCFDLQDSMNRSRVLWSKELKCCQREPRLAAFISSVGVVTAIIVLFYAGVVFLTLRREANHGTLNDTAPELDAPSTSSLITAAILSTTSADETSSISAREEKINSILATAEDSSDSDDPLPTFKSKLS</sequence>
<proteinExistence type="predicted"/>
<evidence type="ECO:0000313" key="4">
    <source>
        <dbReference type="Proteomes" id="UP000504634"/>
    </source>
</evidence>
<gene>
    <name evidence="5" type="primary">LOC115632865</name>
</gene>
<keyword evidence="4" id="KW-1185">Reference proteome</keyword>
<reference evidence="5" key="1">
    <citation type="submission" date="2025-08" db="UniProtKB">
        <authorList>
            <consortium name="RefSeq"/>
        </authorList>
    </citation>
    <scope>IDENTIFICATION</scope>
    <source>
        <strain evidence="5">11010-0011.00</strain>
        <tissue evidence="5">Whole body</tissue>
    </source>
</reference>
<dbReference type="GO" id="GO:0005829">
    <property type="term" value="C:cytosol"/>
    <property type="evidence" value="ECO:0007669"/>
    <property type="project" value="TreeGrafter"/>
</dbReference>
<feature type="chain" id="PRO_5026654638" evidence="3">
    <location>
        <begin position="22"/>
        <end position="289"/>
    </location>
</feature>
<dbReference type="PANTHER" id="PTHR15644:SF2">
    <property type="entry name" value="OSTEOPETROSIS-ASSOCIATED TRANSMEMBRANE PROTEIN 1"/>
    <property type="match status" value="1"/>
</dbReference>
<dbReference type="InterPro" id="IPR019172">
    <property type="entry name" value="Osteopetrosis-assoc_TM_1"/>
</dbReference>
<accession>A0A6J2UEZ8</accession>